<accession>A0A450RU58</accession>
<sequence length="105" mass="11857">MSGNPGRCFLDTNIRLYAFRRLPEKNIPECAGFSSGFEARDKRIAGYVTVAQRGSRTIKASKLVYFLIEVALLQDKIRERPGKRNTSSRQRGRLCSARKSSTKCV</sequence>
<name>A0A450RU58_9GAMM</name>
<proteinExistence type="predicted"/>
<evidence type="ECO:0000256" key="1">
    <source>
        <dbReference type="SAM" id="MobiDB-lite"/>
    </source>
</evidence>
<reference evidence="2" key="1">
    <citation type="submission" date="2019-02" db="EMBL/GenBank/DDBJ databases">
        <authorList>
            <person name="Gruber-Vodicka R. H."/>
            <person name="Seah K. B. B."/>
        </authorList>
    </citation>
    <scope>NUCLEOTIDE SEQUENCE</scope>
    <source>
        <strain evidence="2">BECK_BZ15</strain>
    </source>
</reference>
<dbReference type="AlphaFoldDB" id="A0A450RU58"/>
<protein>
    <submittedName>
        <fullName evidence="2">Uncharacterized protein</fullName>
    </submittedName>
</protein>
<evidence type="ECO:0000313" key="2">
    <source>
        <dbReference type="EMBL" id="VFJ42659.1"/>
    </source>
</evidence>
<gene>
    <name evidence="2" type="ORF">BECKFW1821A_GA0114235_100211</name>
</gene>
<feature type="region of interest" description="Disordered" evidence="1">
    <location>
        <begin position="79"/>
        <end position="105"/>
    </location>
</feature>
<organism evidence="2">
    <name type="scientific">Candidatus Kentrum sp. FW</name>
    <dbReference type="NCBI Taxonomy" id="2126338"/>
    <lineage>
        <taxon>Bacteria</taxon>
        <taxon>Pseudomonadati</taxon>
        <taxon>Pseudomonadota</taxon>
        <taxon>Gammaproteobacteria</taxon>
        <taxon>Candidatus Kentrum</taxon>
    </lineage>
</organism>
<dbReference type="EMBL" id="CAADEW010000002">
    <property type="protein sequence ID" value="VFJ42659.1"/>
    <property type="molecule type" value="Genomic_DNA"/>
</dbReference>